<dbReference type="Proteomes" id="UP000008553">
    <property type="component" value="Unassembled WGS sequence"/>
</dbReference>
<evidence type="ECO:0000313" key="1">
    <source>
        <dbReference type="EMBL" id="EAA18396.1"/>
    </source>
</evidence>
<dbReference type="InParanoid" id="Q7RBB7"/>
<sequence length="43" mass="5327">MKFKSSNIQAKKDHITFFHNRTYNFCHIYFYLNNVIQLNCNNR</sequence>
<dbReference type="PaxDb" id="73239-Q7RBB7"/>
<dbReference type="AlphaFoldDB" id="Q7RBB7"/>
<comment type="caution">
    <text evidence="1">The sequence shown here is derived from an EMBL/GenBank/DDBJ whole genome shotgun (WGS) entry which is preliminary data.</text>
</comment>
<gene>
    <name evidence="1" type="ORF">PY06229</name>
</gene>
<protein>
    <submittedName>
        <fullName evidence="1">Uncharacterized protein</fullName>
    </submittedName>
</protein>
<keyword evidence="2" id="KW-1185">Reference proteome</keyword>
<proteinExistence type="predicted"/>
<accession>Q7RBB7</accession>
<dbReference type="EMBL" id="AABL01002082">
    <property type="protein sequence ID" value="EAA18396.1"/>
    <property type="molecule type" value="Genomic_DNA"/>
</dbReference>
<reference evidence="1 2" key="1">
    <citation type="journal article" date="2002" name="Nature">
        <title>Genome sequence and comparative analysis of the model rodent malaria parasite Plasmodium yoelii yoelii.</title>
        <authorList>
            <person name="Carlton J.M."/>
            <person name="Angiuoli S.V."/>
            <person name="Suh B.B."/>
            <person name="Kooij T.W."/>
            <person name="Pertea M."/>
            <person name="Silva J.C."/>
            <person name="Ermolaeva M.D."/>
            <person name="Allen J.E."/>
            <person name="Selengut J.D."/>
            <person name="Koo H.L."/>
            <person name="Peterson J.D."/>
            <person name="Pop M."/>
            <person name="Kosack D.S."/>
            <person name="Shumway M.F."/>
            <person name="Bidwell S.L."/>
            <person name="Shallom S.J."/>
            <person name="van Aken S.E."/>
            <person name="Riedmuller S.B."/>
            <person name="Feldblyum T.V."/>
            <person name="Cho J.K."/>
            <person name="Quackenbush J."/>
            <person name="Sedegah M."/>
            <person name="Shoaibi A."/>
            <person name="Cummings L.M."/>
            <person name="Florens L."/>
            <person name="Yates J.R."/>
            <person name="Raine J.D."/>
            <person name="Sinden R.E."/>
            <person name="Harris M.A."/>
            <person name="Cunningham D.A."/>
            <person name="Preiser P.R."/>
            <person name="Bergman L.W."/>
            <person name="Vaidya A.B."/>
            <person name="van Lin L.H."/>
            <person name="Janse C.J."/>
            <person name="Waters A.P."/>
            <person name="Smith H.O."/>
            <person name="White O.R."/>
            <person name="Salzberg S.L."/>
            <person name="Venter J.C."/>
            <person name="Fraser C.M."/>
            <person name="Hoffman S.L."/>
            <person name="Gardner M.J."/>
            <person name="Carucci D.J."/>
        </authorList>
    </citation>
    <scope>NUCLEOTIDE SEQUENCE [LARGE SCALE GENOMIC DNA]</scope>
    <source>
        <strain evidence="1 2">17XNL</strain>
    </source>
</reference>
<evidence type="ECO:0000313" key="2">
    <source>
        <dbReference type="Proteomes" id="UP000008553"/>
    </source>
</evidence>
<organism evidence="1 2">
    <name type="scientific">Plasmodium yoelii yoelii</name>
    <dbReference type="NCBI Taxonomy" id="73239"/>
    <lineage>
        <taxon>Eukaryota</taxon>
        <taxon>Sar</taxon>
        <taxon>Alveolata</taxon>
        <taxon>Apicomplexa</taxon>
        <taxon>Aconoidasida</taxon>
        <taxon>Haemosporida</taxon>
        <taxon>Plasmodiidae</taxon>
        <taxon>Plasmodium</taxon>
        <taxon>Plasmodium (Vinckeia)</taxon>
    </lineage>
</organism>
<name>Q7RBB7_PLAYO</name>